<evidence type="ECO:0000313" key="3">
    <source>
        <dbReference type="Proteomes" id="UP001317322"/>
    </source>
</evidence>
<dbReference type="RefSeq" id="WP_227564171.1">
    <property type="nucleotide sequence ID" value="NZ_CP101989.1"/>
</dbReference>
<evidence type="ECO:0000256" key="1">
    <source>
        <dbReference type="SAM" id="Phobius"/>
    </source>
</evidence>
<evidence type="ECO:0000313" key="2">
    <source>
        <dbReference type="EMBL" id="UUI66053.1"/>
    </source>
</evidence>
<proteinExistence type="predicted"/>
<sequence>MTAPPAGRRGVLARVDARLVAPGPAFRLLEVHTLLALVIGLRLATRDWTLIAHRPAELTFRGTVLGWFPAPVPSWALVALQVAGLVGVTLVVARRRPRAGFALAWAAYTVLAGLWGSSGKVLHNDVLTVTVGAALLLAHVPGRTVPRRDERVAWGWPPRAALAVVATVYLLTGVQKVRHSGLEWVLSDNMAWVLRRGTSPFGEGLTLLVADQPWLTQALAGGALCLELAAPVLLALRVTRIPFALAVAAMHGSIWVFLGLDYWAWVLTVAAVAVPLGLPRHVPLLGVRDALRTVPSTR</sequence>
<feature type="transmembrane region" description="Helical" evidence="1">
    <location>
        <begin position="152"/>
        <end position="172"/>
    </location>
</feature>
<keyword evidence="1" id="KW-1133">Transmembrane helix</keyword>
<feature type="transmembrane region" description="Helical" evidence="1">
    <location>
        <begin position="122"/>
        <end position="140"/>
    </location>
</feature>
<keyword evidence="1" id="KW-0812">Transmembrane</keyword>
<feature type="transmembrane region" description="Helical" evidence="1">
    <location>
        <begin position="72"/>
        <end position="92"/>
    </location>
</feature>
<dbReference type="Proteomes" id="UP001317322">
    <property type="component" value="Chromosome"/>
</dbReference>
<organism evidence="2 3">
    <name type="scientific">Cellulomonas wangsupingiae</name>
    <dbReference type="NCBI Taxonomy" id="2968085"/>
    <lineage>
        <taxon>Bacteria</taxon>
        <taxon>Bacillati</taxon>
        <taxon>Actinomycetota</taxon>
        <taxon>Actinomycetes</taxon>
        <taxon>Micrococcales</taxon>
        <taxon>Cellulomonadaceae</taxon>
        <taxon>Cellulomonas</taxon>
    </lineage>
</organism>
<accession>A0ABY5KCD0</accession>
<feature type="transmembrane region" description="Helical" evidence="1">
    <location>
        <begin position="241"/>
        <end position="258"/>
    </location>
</feature>
<gene>
    <name evidence="2" type="ORF">NP075_04810</name>
</gene>
<feature type="transmembrane region" description="Helical" evidence="1">
    <location>
        <begin position="99"/>
        <end position="116"/>
    </location>
</feature>
<dbReference type="EMBL" id="CP101989">
    <property type="protein sequence ID" value="UUI66053.1"/>
    <property type="molecule type" value="Genomic_DNA"/>
</dbReference>
<name>A0ABY5KCD0_9CELL</name>
<keyword evidence="1" id="KW-0472">Membrane</keyword>
<evidence type="ECO:0008006" key="4">
    <source>
        <dbReference type="Google" id="ProtNLM"/>
    </source>
</evidence>
<protein>
    <recommendedName>
        <fullName evidence="4">HTTM domain-containing protein</fullName>
    </recommendedName>
</protein>
<feature type="transmembrane region" description="Helical" evidence="1">
    <location>
        <begin position="214"/>
        <end position="234"/>
    </location>
</feature>
<reference evidence="2 3" key="1">
    <citation type="submission" date="2022-07" db="EMBL/GenBank/DDBJ databases">
        <title>Novel species in genus cellulomonas.</title>
        <authorList>
            <person name="Ye L."/>
        </authorList>
    </citation>
    <scope>NUCLEOTIDE SEQUENCE [LARGE SCALE GENOMIC DNA]</scope>
    <source>
        <strain evidence="3">zg-Y908</strain>
    </source>
</reference>
<keyword evidence="3" id="KW-1185">Reference proteome</keyword>